<dbReference type="OrthoDB" id="3512640at2759"/>
<dbReference type="FunFam" id="3.90.1150.10:FF:000083">
    <property type="entry name" value="O-acetylhomoserine sulfhydrylase"/>
    <property type="match status" value="1"/>
</dbReference>
<evidence type="ECO:0000256" key="1">
    <source>
        <dbReference type="ARBA" id="ARBA00001933"/>
    </source>
</evidence>
<dbReference type="PANTHER" id="PTHR43797">
    <property type="entry name" value="HOMOCYSTEINE/CYSTEINE SYNTHASE"/>
    <property type="match status" value="1"/>
</dbReference>
<evidence type="ECO:0000256" key="11">
    <source>
        <dbReference type="ARBA" id="ARBA00050655"/>
    </source>
</evidence>
<evidence type="ECO:0000256" key="7">
    <source>
        <dbReference type="ARBA" id="ARBA00022679"/>
    </source>
</evidence>
<comment type="pathway">
    <text evidence="13">Amino-acid biosynthesis; L-methionine biosynthesis via de novo pathway; L-homocysteine from O-acetyl-L-homoserine.</text>
</comment>
<protein>
    <recommendedName>
        <fullName evidence="15">Homocysteine/cysteine synthase</fullName>
        <ecNumber evidence="4">2.5.1.47</ecNumber>
        <ecNumber evidence="14">2.5.1.49</ecNumber>
    </recommendedName>
    <alternativeName>
        <fullName evidence="16">O-acetylserine/O-acetylhomoserine sulfhydrylase</fullName>
    </alternativeName>
</protein>
<dbReference type="Gene3D" id="3.90.1150.10">
    <property type="entry name" value="Aspartate Aminotransferase, domain 1"/>
    <property type="match status" value="1"/>
</dbReference>
<keyword evidence="5" id="KW-0963">Cytoplasm</keyword>
<keyword evidence="20" id="KW-1185">Reference proteome</keyword>
<evidence type="ECO:0000256" key="18">
    <source>
        <dbReference type="RuleBase" id="RU362118"/>
    </source>
</evidence>
<dbReference type="Pfam" id="PF01053">
    <property type="entry name" value="Cys_Met_Meta_PP"/>
    <property type="match status" value="1"/>
</dbReference>
<dbReference type="Gene3D" id="3.40.640.10">
    <property type="entry name" value="Type I PLP-dependent aspartate aminotransferase-like (Major domain)"/>
    <property type="match status" value="1"/>
</dbReference>
<dbReference type="InterPro" id="IPR015424">
    <property type="entry name" value="PyrdxlP-dep_Trfase"/>
</dbReference>
<evidence type="ECO:0000256" key="8">
    <source>
        <dbReference type="ARBA" id="ARBA00022898"/>
    </source>
</evidence>
<dbReference type="EC" id="2.5.1.47" evidence="4"/>
<comment type="similarity">
    <text evidence="3 18">Belongs to the trans-sulfuration enzymes family.</text>
</comment>
<dbReference type="SUPFAM" id="SSF53383">
    <property type="entry name" value="PLP-dependent transferases"/>
    <property type="match status" value="1"/>
</dbReference>
<comment type="catalytic activity">
    <reaction evidence="12">
        <text>O-acetyl-L-homoserine + hydrogen sulfide = L-homocysteine + acetate</text>
        <dbReference type="Rhea" id="RHEA:27822"/>
        <dbReference type="ChEBI" id="CHEBI:29919"/>
        <dbReference type="ChEBI" id="CHEBI:30089"/>
        <dbReference type="ChEBI" id="CHEBI:57716"/>
        <dbReference type="ChEBI" id="CHEBI:58199"/>
        <dbReference type="EC" id="2.5.1.49"/>
    </reaction>
</comment>
<evidence type="ECO:0000256" key="16">
    <source>
        <dbReference type="ARBA" id="ARBA00080931"/>
    </source>
</evidence>
<dbReference type="Proteomes" id="UP000094801">
    <property type="component" value="Unassembled WGS sequence"/>
</dbReference>
<evidence type="ECO:0000256" key="17">
    <source>
        <dbReference type="PIRSR" id="PIRSR001434-2"/>
    </source>
</evidence>
<dbReference type="EC" id="2.5.1.49" evidence="14"/>
<evidence type="ECO:0000313" key="19">
    <source>
        <dbReference type="EMBL" id="ODV87303.1"/>
    </source>
</evidence>
<feature type="modified residue" description="N6-(pyridoxal phosphate)lysine" evidence="17">
    <location>
        <position position="150"/>
    </location>
</feature>
<dbReference type="NCBIfam" id="TIGR01326">
    <property type="entry name" value="OAH_OAS_sulfhy"/>
    <property type="match status" value="1"/>
</dbReference>
<dbReference type="EMBL" id="KV453848">
    <property type="protein sequence ID" value="ODV87303.1"/>
    <property type="molecule type" value="Genomic_DNA"/>
</dbReference>
<dbReference type="GO" id="GO:0005737">
    <property type="term" value="C:cytoplasm"/>
    <property type="evidence" value="ECO:0007669"/>
    <property type="project" value="UniProtKB-SubCell"/>
</dbReference>
<comment type="cofactor">
    <cofactor evidence="1 18">
        <name>pyridoxal 5'-phosphate</name>
        <dbReference type="ChEBI" id="CHEBI:597326"/>
    </cofactor>
</comment>
<evidence type="ECO:0000256" key="14">
    <source>
        <dbReference type="ARBA" id="ARBA00066529"/>
    </source>
</evidence>
<comment type="catalytic activity">
    <reaction evidence="11">
        <text>O-acetyl-L-homoserine + methanethiol = L-methionine + acetate + H(+)</text>
        <dbReference type="Rhea" id="RHEA:10048"/>
        <dbReference type="ChEBI" id="CHEBI:15378"/>
        <dbReference type="ChEBI" id="CHEBI:16007"/>
        <dbReference type="ChEBI" id="CHEBI:30089"/>
        <dbReference type="ChEBI" id="CHEBI:57716"/>
        <dbReference type="ChEBI" id="CHEBI:57844"/>
        <dbReference type="EC" id="2.5.1.49"/>
    </reaction>
</comment>
<organism evidence="19 20">
    <name type="scientific">[Candida] arabinofermentans NRRL YB-2248</name>
    <dbReference type="NCBI Taxonomy" id="983967"/>
    <lineage>
        <taxon>Eukaryota</taxon>
        <taxon>Fungi</taxon>
        <taxon>Dikarya</taxon>
        <taxon>Ascomycota</taxon>
        <taxon>Saccharomycotina</taxon>
        <taxon>Pichiomycetes</taxon>
        <taxon>Pichiales</taxon>
        <taxon>Pichiaceae</taxon>
        <taxon>Ogataea</taxon>
        <taxon>Ogataea/Candida clade</taxon>
    </lineage>
</organism>
<dbReference type="GO" id="GO:0004124">
    <property type="term" value="F:cysteine synthase activity"/>
    <property type="evidence" value="ECO:0007669"/>
    <property type="project" value="UniProtKB-EC"/>
</dbReference>
<dbReference type="STRING" id="983967.A0A1E4T6B9"/>
<dbReference type="InterPro" id="IPR015421">
    <property type="entry name" value="PyrdxlP-dep_Trfase_major"/>
</dbReference>
<dbReference type="InterPro" id="IPR015422">
    <property type="entry name" value="PyrdxlP-dep_Trfase_small"/>
</dbReference>
<dbReference type="PIRSF" id="PIRSF001434">
    <property type="entry name" value="CGS"/>
    <property type="match status" value="1"/>
</dbReference>
<gene>
    <name evidence="19" type="ORF">CANARDRAFT_26711</name>
</gene>
<evidence type="ECO:0000256" key="2">
    <source>
        <dbReference type="ARBA" id="ARBA00004496"/>
    </source>
</evidence>
<evidence type="ECO:0000256" key="4">
    <source>
        <dbReference type="ARBA" id="ARBA00012681"/>
    </source>
</evidence>
<accession>A0A1E4T6B9</accession>
<dbReference type="PROSITE" id="PS00868">
    <property type="entry name" value="CYS_MET_METAB_PP"/>
    <property type="match status" value="1"/>
</dbReference>
<keyword evidence="8 17" id="KW-0663">Pyridoxal phosphate</keyword>
<dbReference type="CDD" id="cd00614">
    <property type="entry name" value="CGS_like"/>
    <property type="match status" value="1"/>
</dbReference>
<sequence>MNPTTDVFEKRLAALEHGSAAVATSSGQAAQMLAITALAHAGDNVVSTSFLYGGTYNQFKVAFKRFGINVKFAAGDSVKEIAPLVDEKTKAIYLESIGNPKYNVPDFKEICEFAHSKGIPVVVDNTFGAGGYWCAPLDLGADIVTHSATKFVGGHGNTIAGAVVFKDVTKDNGFKFSDYPEKYPQFSKPAEGYHGAILNEMFGDLAYIAHVRIELLRDLGPCLNPFGSFMLLQGLETLALRCERHASNALKLAQYLEKSEYVSWVSYPGLESHEYHENAKKYLQNGFGAVLSFGVKSIENPSGDQFSESGPKFVDNLKIFSNLANIGDSKSLIINPWTTTHEQLSSEEKIASGVTQDLLRVSVGVENIDDLIADFEQAFEIVFKK</sequence>
<evidence type="ECO:0000256" key="6">
    <source>
        <dbReference type="ARBA" id="ARBA00022605"/>
    </source>
</evidence>
<dbReference type="InterPro" id="IPR006235">
    <property type="entry name" value="OAc-hSer/O-AcSer_sulfhydrylase"/>
</dbReference>
<dbReference type="FunFam" id="3.40.640.10:FF:000035">
    <property type="entry name" value="O-succinylhomoserine sulfhydrylase"/>
    <property type="match status" value="1"/>
</dbReference>
<name>A0A1E4T6B9_9ASCO</name>
<evidence type="ECO:0000256" key="9">
    <source>
        <dbReference type="ARBA" id="ARBA00023167"/>
    </source>
</evidence>
<evidence type="ECO:0000256" key="5">
    <source>
        <dbReference type="ARBA" id="ARBA00022490"/>
    </source>
</evidence>
<dbReference type="GO" id="GO:0030170">
    <property type="term" value="F:pyridoxal phosphate binding"/>
    <property type="evidence" value="ECO:0007669"/>
    <property type="project" value="InterPro"/>
</dbReference>
<evidence type="ECO:0000256" key="12">
    <source>
        <dbReference type="ARBA" id="ARBA00052629"/>
    </source>
</evidence>
<evidence type="ECO:0000256" key="13">
    <source>
        <dbReference type="ARBA" id="ARBA00060627"/>
    </source>
</evidence>
<keyword evidence="6" id="KW-0028">Amino-acid biosynthesis</keyword>
<dbReference type="AlphaFoldDB" id="A0A1E4T6B9"/>
<dbReference type="InterPro" id="IPR000277">
    <property type="entry name" value="Cys/Met-Metab_PyrdxlP-dep_enz"/>
</dbReference>
<evidence type="ECO:0000256" key="3">
    <source>
        <dbReference type="ARBA" id="ARBA00009077"/>
    </source>
</evidence>
<dbReference type="PANTHER" id="PTHR43797:SF2">
    <property type="entry name" value="HOMOCYSTEINE_CYSTEINE SYNTHASE"/>
    <property type="match status" value="1"/>
</dbReference>
<evidence type="ECO:0000313" key="20">
    <source>
        <dbReference type="Proteomes" id="UP000094801"/>
    </source>
</evidence>
<comment type="subcellular location">
    <subcellularLocation>
        <location evidence="2">Cytoplasm</location>
    </subcellularLocation>
</comment>
<dbReference type="GO" id="GO:0003961">
    <property type="term" value="F:O-acetylhomoserine aminocarboxypropyltransferase activity"/>
    <property type="evidence" value="ECO:0007669"/>
    <property type="project" value="UniProtKB-EC"/>
</dbReference>
<proteinExistence type="inferred from homology"/>
<dbReference type="GO" id="GO:0006535">
    <property type="term" value="P:cysteine biosynthetic process from serine"/>
    <property type="evidence" value="ECO:0007669"/>
    <property type="project" value="TreeGrafter"/>
</dbReference>
<dbReference type="GO" id="GO:0071269">
    <property type="term" value="P:L-homocysteine biosynthetic process"/>
    <property type="evidence" value="ECO:0007669"/>
    <property type="project" value="TreeGrafter"/>
</dbReference>
<evidence type="ECO:0000256" key="15">
    <source>
        <dbReference type="ARBA" id="ARBA00068995"/>
    </source>
</evidence>
<dbReference type="GO" id="GO:0019346">
    <property type="term" value="P:transsulfuration"/>
    <property type="evidence" value="ECO:0007669"/>
    <property type="project" value="InterPro"/>
</dbReference>
<keyword evidence="7" id="KW-0808">Transferase</keyword>
<comment type="catalytic activity">
    <reaction evidence="10">
        <text>O-acetyl-L-serine + hydrogen sulfide = L-cysteine + acetate</text>
        <dbReference type="Rhea" id="RHEA:14829"/>
        <dbReference type="ChEBI" id="CHEBI:29919"/>
        <dbReference type="ChEBI" id="CHEBI:30089"/>
        <dbReference type="ChEBI" id="CHEBI:35235"/>
        <dbReference type="ChEBI" id="CHEBI:58340"/>
        <dbReference type="EC" id="2.5.1.47"/>
    </reaction>
</comment>
<evidence type="ECO:0000256" key="10">
    <source>
        <dbReference type="ARBA" id="ARBA00047931"/>
    </source>
</evidence>
<keyword evidence="9" id="KW-0486">Methionine biosynthesis</keyword>
<dbReference type="InterPro" id="IPR054542">
    <property type="entry name" value="Cys_met_metab_PP"/>
</dbReference>
<reference evidence="20" key="1">
    <citation type="submission" date="2016-04" db="EMBL/GenBank/DDBJ databases">
        <title>Comparative genomics of biotechnologically important yeasts.</title>
        <authorList>
            <consortium name="DOE Joint Genome Institute"/>
            <person name="Riley R."/>
            <person name="Haridas S."/>
            <person name="Wolfe K.H."/>
            <person name="Lopes M.R."/>
            <person name="Hittinger C.T."/>
            <person name="Goker M."/>
            <person name="Salamov A."/>
            <person name="Wisecaver J."/>
            <person name="Long T.M."/>
            <person name="Aerts A.L."/>
            <person name="Barry K."/>
            <person name="Choi C."/>
            <person name="Clum A."/>
            <person name="Coughlan A.Y."/>
            <person name="Deshpande S."/>
            <person name="Douglass A.P."/>
            <person name="Hanson S.J."/>
            <person name="Klenk H.-P."/>
            <person name="Labutti K."/>
            <person name="Lapidus A."/>
            <person name="Lindquist E."/>
            <person name="Lipzen A."/>
            <person name="Meier-Kolthoff J.P."/>
            <person name="Ohm R.A."/>
            <person name="Otillar R.P."/>
            <person name="Pangilinan J."/>
            <person name="Peng Y."/>
            <person name="Rokas A."/>
            <person name="Rosa C.A."/>
            <person name="Scheuner C."/>
            <person name="Sibirny A.A."/>
            <person name="Slot J.C."/>
            <person name="Stielow J.B."/>
            <person name="Sun H."/>
            <person name="Kurtzman C.P."/>
            <person name="Blackwell M."/>
            <person name="Grigoriev I.V."/>
            <person name="Jeffries T.W."/>
        </authorList>
    </citation>
    <scope>NUCLEOTIDE SEQUENCE [LARGE SCALE GENOMIC DNA]</scope>
    <source>
        <strain evidence="20">NRRL YB-2248</strain>
    </source>
</reference>